<proteinExistence type="predicted"/>
<organism evidence="1 2">
    <name type="scientific">Saccharothrix violaceirubra</name>
    <dbReference type="NCBI Taxonomy" id="413306"/>
    <lineage>
        <taxon>Bacteria</taxon>
        <taxon>Bacillati</taxon>
        <taxon>Actinomycetota</taxon>
        <taxon>Actinomycetes</taxon>
        <taxon>Pseudonocardiales</taxon>
        <taxon>Pseudonocardiaceae</taxon>
        <taxon>Saccharothrix</taxon>
    </lineage>
</organism>
<dbReference type="AlphaFoldDB" id="A0A7W7WWK6"/>
<dbReference type="RefSeq" id="WP_184670073.1">
    <property type="nucleotide sequence ID" value="NZ_BAABAI010000005.1"/>
</dbReference>
<reference evidence="1 2" key="1">
    <citation type="submission" date="2020-08" db="EMBL/GenBank/DDBJ databases">
        <title>Sequencing the genomes of 1000 actinobacteria strains.</title>
        <authorList>
            <person name="Klenk H.-P."/>
        </authorList>
    </citation>
    <scope>NUCLEOTIDE SEQUENCE [LARGE SCALE GENOMIC DNA]</scope>
    <source>
        <strain evidence="1 2">DSM 45084</strain>
    </source>
</reference>
<sequence length="254" mass="27565">MPRAAELTRLLENGPFPAALRAAIDASGLSLGRVRHRLVLRGVTVSVPTLSLWQSGRRRPERPESLRALRHLEHVLDLPAGSLGALLGPPKPRGRTADSAGQVSLYDHVRVSREGVVAHSRLVLRGPAARWSARWSLATDAAPTIRVVRGGRVGRVEHDLDDGRLTAELVLTTPVTADSSAVIEYEAAFAPAQSDHVRLLDRPIRDYQVEVDFTDPPAECVRVDDGRPLLPDQDGAVHIVLADAVGRVGVRWHG</sequence>
<protein>
    <submittedName>
        <fullName evidence="1">Transcriptional regulator with XRE-family HTH domain</fullName>
    </submittedName>
</protein>
<evidence type="ECO:0000313" key="1">
    <source>
        <dbReference type="EMBL" id="MBB4966211.1"/>
    </source>
</evidence>
<gene>
    <name evidence="1" type="ORF">F4559_003570</name>
</gene>
<accession>A0A7W7WWK6</accession>
<name>A0A7W7WWK6_9PSEU</name>
<comment type="caution">
    <text evidence="1">The sequence shown here is derived from an EMBL/GenBank/DDBJ whole genome shotgun (WGS) entry which is preliminary data.</text>
</comment>
<dbReference type="Proteomes" id="UP000542674">
    <property type="component" value="Unassembled WGS sequence"/>
</dbReference>
<evidence type="ECO:0000313" key="2">
    <source>
        <dbReference type="Proteomes" id="UP000542674"/>
    </source>
</evidence>
<keyword evidence="2" id="KW-1185">Reference proteome</keyword>
<dbReference type="EMBL" id="JACHJS010000001">
    <property type="protein sequence ID" value="MBB4966211.1"/>
    <property type="molecule type" value="Genomic_DNA"/>
</dbReference>